<dbReference type="SUPFAM" id="SSF56317">
    <property type="entry name" value="Carbon-nitrogen hydrolase"/>
    <property type="match status" value="1"/>
</dbReference>
<feature type="domain" description="CN hydrolase" evidence="3">
    <location>
        <begin position="26"/>
        <end position="273"/>
    </location>
</feature>
<evidence type="ECO:0000313" key="4">
    <source>
        <dbReference type="EMBL" id="EDM26811.1"/>
    </source>
</evidence>
<organism evidence="4 5">
    <name type="scientific">Lentisphaera araneosa HTCC2155</name>
    <dbReference type="NCBI Taxonomy" id="313628"/>
    <lineage>
        <taxon>Bacteria</taxon>
        <taxon>Pseudomonadati</taxon>
        <taxon>Lentisphaerota</taxon>
        <taxon>Lentisphaeria</taxon>
        <taxon>Lentisphaerales</taxon>
        <taxon>Lentisphaeraceae</taxon>
        <taxon>Lentisphaera</taxon>
    </lineage>
</organism>
<name>A6DN63_9BACT</name>
<dbReference type="PANTHER" id="PTHR23088:SF27">
    <property type="entry name" value="DEAMINATED GLUTATHIONE AMIDASE"/>
    <property type="match status" value="1"/>
</dbReference>
<dbReference type="InterPro" id="IPR036526">
    <property type="entry name" value="C-N_Hydrolase_sf"/>
</dbReference>
<dbReference type="PROSITE" id="PS50263">
    <property type="entry name" value="CN_HYDROLASE"/>
    <property type="match status" value="1"/>
</dbReference>
<reference evidence="4 5" key="1">
    <citation type="journal article" date="2010" name="J. Bacteriol.">
        <title>Genome sequence of Lentisphaera araneosa HTCC2155T, the type species of the order Lentisphaerales in the phylum Lentisphaerae.</title>
        <authorList>
            <person name="Thrash J.C."/>
            <person name="Cho J.C."/>
            <person name="Vergin K.L."/>
            <person name="Morris R.M."/>
            <person name="Giovannoni S.J."/>
        </authorList>
    </citation>
    <scope>NUCLEOTIDE SEQUENCE [LARGE SCALE GENOMIC DNA]</scope>
    <source>
        <strain evidence="4 5">HTCC2155</strain>
    </source>
</reference>
<keyword evidence="4" id="KW-0808">Transferase</keyword>
<comment type="caution">
    <text evidence="4">The sequence shown here is derived from an EMBL/GenBank/DDBJ whole genome shotgun (WGS) entry which is preliminary data.</text>
</comment>
<dbReference type="CDD" id="cd07572">
    <property type="entry name" value="nit"/>
    <property type="match status" value="1"/>
</dbReference>
<comment type="similarity">
    <text evidence="1">Belongs to the carbon-nitrogen hydrolase superfamily. NIT1/NIT2 family.</text>
</comment>
<dbReference type="Gene3D" id="3.60.110.10">
    <property type="entry name" value="Carbon-nitrogen hydrolase"/>
    <property type="match status" value="1"/>
</dbReference>
<proteinExistence type="inferred from homology"/>
<keyword evidence="2" id="KW-0378">Hydrolase</keyword>
<dbReference type="Pfam" id="PF00795">
    <property type="entry name" value="CN_hydrolase"/>
    <property type="match status" value="1"/>
</dbReference>
<gene>
    <name evidence="4" type="ORF">LNTAR_06184</name>
</gene>
<protein>
    <submittedName>
        <fullName evidence="4">Nitrilase/cyanide hydratase and apolipoprotein N-acyltransferase</fullName>
    </submittedName>
</protein>
<dbReference type="eggNOG" id="COG0388">
    <property type="taxonomic scope" value="Bacteria"/>
</dbReference>
<evidence type="ECO:0000313" key="5">
    <source>
        <dbReference type="Proteomes" id="UP000004947"/>
    </source>
</evidence>
<evidence type="ECO:0000256" key="2">
    <source>
        <dbReference type="ARBA" id="ARBA00022801"/>
    </source>
</evidence>
<keyword evidence="4" id="KW-0449">Lipoprotein</keyword>
<dbReference type="GO" id="GO:0016811">
    <property type="term" value="F:hydrolase activity, acting on carbon-nitrogen (but not peptide) bonds, in linear amides"/>
    <property type="evidence" value="ECO:0007669"/>
    <property type="project" value="InterPro"/>
</dbReference>
<dbReference type="PANTHER" id="PTHR23088">
    <property type="entry name" value="NITRILASE-RELATED"/>
    <property type="match status" value="1"/>
</dbReference>
<evidence type="ECO:0000256" key="1">
    <source>
        <dbReference type="ARBA" id="ARBA00010613"/>
    </source>
</evidence>
<keyword evidence="4" id="KW-0012">Acyltransferase</keyword>
<dbReference type="GO" id="GO:0016746">
    <property type="term" value="F:acyltransferase activity"/>
    <property type="evidence" value="ECO:0007669"/>
    <property type="project" value="UniProtKB-KW"/>
</dbReference>
<dbReference type="EMBL" id="ABCK01000013">
    <property type="protein sequence ID" value="EDM26811.1"/>
    <property type="molecule type" value="Genomic_DNA"/>
</dbReference>
<dbReference type="InterPro" id="IPR003010">
    <property type="entry name" value="C-N_Hydrolase"/>
</dbReference>
<sequence length="292" mass="32887">MLGALGTDDRRSKMSRMMNEVNTDDLRVCLVQMSSSPDFEENLAHAKSIIEQASQNRDELIIFPECALLWAKTDITHQNAKTREQWTDLLSPLSKTYKIAIVWGGLAERQENKVFNSSFIFDADGHLLDVYRKTHLFQIFTPGKKAIDETETYEHGDTGPCVVKINDWSIGISICYDLRFPEFLRNYAGCDLMINSAAFTKATGKAHWEVLMRARAVENQSYVIGSAQCGRNELSGISAYGHSIVIDPWGEVLGDLGESIASQSFVLNKQIIQQTRETVPALYTSFPHLRDQ</sequence>
<keyword evidence="5" id="KW-1185">Reference proteome</keyword>
<dbReference type="Proteomes" id="UP000004947">
    <property type="component" value="Unassembled WGS sequence"/>
</dbReference>
<dbReference type="STRING" id="313628.LNTAR_06184"/>
<accession>A6DN63</accession>
<dbReference type="InterPro" id="IPR001110">
    <property type="entry name" value="UPF0012_CS"/>
</dbReference>
<evidence type="ECO:0000259" key="3">
    <source>
        <dbReference type="PROSITE" id="PS50263"/>
    </source>
</evidence>
<dbReference type="AlphaFoldDB" id="A6DN63"/>
<dbReference type="PROSITE" id="PS01227">
    <property type="entry name" value="UPF0012"/>
    <property type="match status" value="1"/>
</dbReference>
<dbReference type="InterPro" id="IPR045254">
    <property type="entry name" value="Nit1/2_C-N_Hydrolase"/>
</dbReference>